<gene>
    <name evidence="2" type="ORF">OHC33_004149</name>
</gene>
<feature type="region of interest" description="Disordered" evidence="1">
    <location>
        <begin position="61"/>
        <end position="83"/>
    </location>
</feature>
<evidence type="ECO:0000313" key="2">
    <source>
        <dbReference type="EMBL" id="KAK5954427.1"/>
    </source>
</evidence>
<feature type="compositionally biased region" description="Basic and acidic residues" evidence="1">
    <location>
        <begin position="25"/>
        <end position="39"/>
    </location>
</feature>
<feature type="compositionally biased region" description="Basic and acidic residues" evidence="1">
    <location>
        <begin position="1"/>
        <end position="18"/>
    </location>
</feature>
<organism evidence="2 3">
    <name type="scientific">Knufia fluminis</name>
    <dbReference type="NCBI Taxonomy" id="191047"/>
    <lineage>
        <taxon>Eukaryota</taxon>
        <taxon>Fungi</taxon>
        <taxon>Dikarya</taxon>
        <taxon>Ascomycota</taxon>
        <taxon>Pezizomycotina</taxon>
        <taxon>Eurotiomycetes</taxon>
        <taxon>Chaetothyriomycetidae</taxon>
        <taxon>Chaetothyriales</taxon>
        <taxon>Trichomeriaceae</taxon>
        <taxon>Knufia</taxon>
    </lineage>
</organism>
<comment type="caution">
    <text evidence="2">The sequence shown here is derived from an EMBL/GenBank/DDBJ whole genome shotgun (WGS) entry which is preliminary data.</text>
</comment>
<name>A0AAN8INR4_9EURO</name>
<reference evidence="2 3" key="1">
    <citation type="submission" date="2022-12" db="EMBL/GenBank/DDBJ databases">
        <title>Genomic features and morphological characterization of a novel Knufia sp. strain isolated from spacecraft assembly facility.</title>
        <authorList>
            <person name="Teixeira M."/>
            <person name="Chander A.M."/>
            <person name="Stajich J.E."/>
            <person name="Venkateswaran K."/>
        </authorList>
    </citation>
    <scope>NUCLEOTIDE SEQUENCE [LARGE SCALE GENOMIC DNA]</scope>
    <source>
        <strain evidence="2 3">FJI-L2-BK-P2</strain>
    </source>
</reference>
<dbReference type="EMBL" id="JAKLMC020000008">
    <property type="protein sequence ID" value="KAK5954427.1"/>
    <property type="molecule type" value="Genomic_DNA"/>
</dbReference>
<dbReference type="Proteomes" id="UP001316803">
    <property type="component" value="Unassembled WGS sequence"/>
</dbReference>
<proteinExistence type="predicted"/>
<feature type="compositionally biased region" description="Basic and acidic residues" evidence="1">
    <location>
        <begin position="72"/>
        <end position="83"/>
    </location>
</feature>
<keyword evidence="3" id="KW-1185">Reference proteome</keyword>
<sequence length="83" mass="9188">MDRSTDPPPRDEWRKPRTDNYNQEKQQKAEVVEGEHGVAEETAPDPAVEQAAEAAIVNVAEKTSNATAAETPEAHHLEGRNRN</sequence>
<feature type="region of interest" description="Disordered" evidence="1">
    <location>
        <begin position="1"/>
        <end position="47"/>
    </location>
</feature>
<evidence type="ECO:0000313" key="3">
    <source>
        <dbReference type="Proteomes" id="UP001316803"/>
    </source>
</evidence>
<accession>A0AAN8INR4</accession>
<protein>
    <submittedName>
        <fullName evidence="2">Uncharacterized protein</fullName>
    </submittedName>
</protein>
<dbReference type="AlphaFoldDB" id="A0AAN8INR4"/>
<evidence type="ECO:0000256" key="1">
    <source>
        <dbReference type="SAM" id="MobiDB-lite"/>
    </source>
</evidence>